<gene>
    <name evidence="1" type="ORF">EXN66_Car019736</name>
</gene>
<evidence type="ECO:0000313" key="2">
    <source>
        <dbReference type="Proteomes" id="UP000503349"/>
    </source>
</evidence>
<dbReference type="AlphaFoldDB" id="A0A6G1QP93"/>
<accession>A0A6G1QP93</accession>
<keyword evidence="2" id="KW-1185">Reference proteome</keyword>
<protein>
    <submittedName>
        <fullName evidence="1">Uncharacterized protein</fullName>
    </submittedName>
</protein>
<sequence length="57" mass="6664">MDIGDINSFSLNCQINYVKRKYKTSKPCMYFTDFKTRCVLSFTAGYIDFVSQSIQVF</sequence>
<dbReference type="EMBL" id="CM015731">
    <property type="protein sequence ID" value="KAF3704048.1"/>
    <property type="molecule type" value="Genomic_DNA"/>
</dbReference>
<organism evidence="1 2">
    <name type="scientific">Channa argus</name>
    <name type="common">Northern snakehead</name>
    <name type="synonym">Ophicephalus argus</name>
    <dbReference type="NCBI Taxonomy" id="215402"/>
    <lineage>
        <taxon>Eukaryota</taxon>
        <taxon>Metazoa</taxon>
        <taxon>Chordata</taxon>
        <taxon>Craniata</taxon>
        <taxon>Vertebrata</taxon>
        <taxon>Euteleostomi</taxon>
        <taxon>Actinopterygii</taxon>
        <taxon>Neopterygii</taxon>
        <taxon>Teleostei</taxon>
        <taxon>Neoteleostei</taxon>
        <taxon>Acanthomorphata</taxon>
        <taxon>Anabantaria</taxon>
        <taxon>Anabantiformes</taxon>
        <taxon>Channoidei</taxon>
        <taxon>Channidae</taxon>
        <taxon>Channa</taxon>
    </lineage>
</organism>
<name>A0A6G1QP93_CHAAH</name>
<evidence type="ECO:0000313" key="1">
    <source>
        <dbReference type="EMBL" id="KAF3704048.1"/>
    </source>
</evidence>
<proteinExistence type="predicted"/>
<dbReference type="Proteomes" id="UP000503349">
    <property type="component" value="Chromosome 20"/>
</dbReference>
<reference evidence="1 2" key="1">
    <citation type="submission" date="2019-02" db="EMBL/GenBank/DDBJ databases">
        <title>Opniocepnalus argus genome.</title>
        <authorList>
            <person name="Zhou C."/>
            <person name="Xiao S."/>
        </authorList>
    </citation>
    <scope>NUCLEOTIDE SEQUENCE [LARGE SCALE GENOMIC DNA]</scope>
    <source>
        <strain evidence="1">OARG1902GOOAL</strain>
        <tissue evidence="1">Muscle</tissue>
    </source>
</reference>
<reference evidence="2" key="2">
    <citation type="submission" date="2019-02" db="EMBL/GenBank/DDBJ databases">
        <title>Opniocepnalus argus Var Kimnra genome.</title>
        <authorList>
            <person name="Zhou C."/>
            <person name="Xiao S."/>
        </authorList>
    </citation>
    <scope>NUCLEOTIDE SEQUENCE [LARGE SCALE GENOMIC DNA]</scope>
</reference>